<dbReference type="InterPro" id="IPR036412">
    <property type="entry name" value="HAD-like_sf"/>
</dbReference>
<comment type="cofactor">
    <cofactor evidence="1">
        <name>Mg(2+)</name>
        <dbReference type="ChEBI" id="CHEBI:18420"/>
    </cofactor>
</comment>
<proteinExistence type="inferred from homology"/>
<dbReference type="InterPro" id="IPR041492">
    <property type="entry name" value="HAD_2"/>
</dbReference>
<dbReference type="GO" id="GO:0046872">
    <property type="term" value="F:metal ion binding"/>
    <property type="evidence" value="ECO:0007669"/>
    <property type="project" value="UniProtKB-KW"/>
</dbReference>
<dbReference type="InterPro" id="IPR023214">
    <property type="entry name" value="HAD_sf"/>
</dbReference>
<evidence type="ECO:0000256" key="4">
    <source>
        <dbReference type="ARBA" id="ARBA00022842"/>
    </source>
</evidence>
<dbReference type="PANTHER" id="PTHR46193">
    <property type="entry name" value="6-PHOSPHOGLUCONATE PHOSPHATASE"/>
    <property type="match status" value="1"/>
</dbReference>
<keyword evidence="3" id="KW-0479">Metal-binding</keyword>
<comment type="similarity">
    <text evidence="2">Belongs to the HAD-like hydrolase superfamily. CbbY/CbbZ/Gph/YieH family.</text>
</comment>
<dbReference type="RefSeq" id="WP_077416368.1">
    <property type="nucleotide sequence ID" value="NZ_MLHJ01000050.1"/>
</dbReference>
<dbReference type="PANTHER" id="PTHR46193:SF18">
    <property type="entry name" value="HEXITOL PHOSPHATASE B"/>
    <property type="match status" value="1"/>
</dbReference>
<gene>
    <name evidence="6" type="ORF">BKK50_05985</name>
</gene>
<organism evidence="6 7">
    <name type="scientific">Rodentibacter rarus</name>
    <dbReference type="NCBI Taxonomy" id="1908260"/>
    <lineage>
        <taxon>Bacteria</taxon>
        <taxon>Pseudomonadati</taxon>
        <taxon>Pseudomonadota</taxon>
        <taxon>Gammaproteobacteria</taxon>
        <taxon>Pasteurellales</taxon>
        <taxon>Pasteurellaceae</taxon>
        <taxon>Rodentibacter</taxon>
    </lineage>
</organism>
<dbReference type="SUPFAM" id="SSF56784">
    <property type="entry name" value="HAD-like"/>
    <property type="match status" value="1"/>
</dbReference>
<evidence type="ECO:0000256" key="1">
    <source>
        <dbReference type="ARBA" id="ARBA00001946"/>
    </source>
</evidence>
<evidence type="ECO:0000313" key="7">
    <source>
        <dbReference type="Proteomes" id="UP000189433"/>
    </source>
</evidence>
<evidence type="ECO:0000256" key="3">
    <source>
        <dbReference type="ARBA" id="ARBA00022723"/>
    </source>
</evidence>
<comment type="caution">
    <text evidence="6">The sequence shown here is derived from an EMBL/GenBank/DDBJ whole genome shotgun (WGS) entry which is preliminary data.</text>
</comment>
<keyword evidence="5" id="KW-0119">Carbohydrate metabolism</keyword>
<dbReference type="Gene3D" id="1.10.150.240">
    <property type="entry name" value="Putative phosphatase, domain 2"/>
    <property type="match status" value="1"/>
</dbReference>
<protein>
    <submittedName>
        <fullName evidence="6">Phosphatase</fullName>
    </submittedName>
</protein>
<dbReference type="OrthoDB" id="9800058at2"/>
<dbReference type="InterPro" id="IPR006439">
    <property type="entry name" value="HAD-SF_hydro_IA"/>
</dbReference>
<dbReference type="AlphaFoldDB" id="A0A1V3IM48"/>
<dbReference type="InterPro" id="IPR051600">
    <property type="entry name" value="Beta-PGM-like"/>
</dbReference>
<reference evidence="6 7" key="1">
    <citation type="submission" date="2016-10" db="EMBL/GenBank/DDBJ databases">
        <title>Rodentibacter gen. nov. and new species.</title>
        <authorList>
            <person name="Christensen H."/>
        </authorList>
    </citation>
    <scope>NUCLEOTIDE SEQUENCE [LARGE SCALE GENOMIC DNA]</scope>
    <source>
        <strain evidence="6 7">CCUG17206</strain>
    </source>
</reference>
<accession>A0A1V3IM48</accession>
<dbReference type="Gene3D" id="3.40.50.1000">
    <property type="entry name" value="HAD superfamily/HAD-like"/>
    <property type="match status" value="1"/>
</dbReference>
<name>A0A1V3IM48_9PAST</name>
<dbReference type="NCBIfam" id="TIGR01549">
    <property type="entry name" value="HAD-SF-IA-v1"/>
    <property type="match status" value="1"/>
</dbReference>
<dbReference type="NCBIfam" id="TIGR01509">
    <property type="entry name" value="HAD-SF-IA-v3"/>
    <property type="match status" value="1"/>
</dbReference>
<evidence type="ECO:0000256" key="2">
    <source>
        <dbReference type="ARBA" id="ARBA00006171"/>
    </source>
</evidence>
<dbReference type="SFLD" id="SFLDS00003">
    <property type="entry name" value="Haloacid_Dehalogenase"/>
    <property type="match status" value="1"/>
</dbReference>
<sequence length="224" mass="25631">MLQAIIFDMDGVIVDTEFLEYDLQAQFIESIKEHDHTLTPLERSEVVGKGLSEIPEIVKKLSGSSLPLEEIKQRYFDFFNQLFATVDYPSIFRTDIQRIINFAKQNHIKLAVASSSRLEHIQNILTKCGIIQHFDFIVSGEQFERSKPDPTIYRYTLEKLGVQAQNAVAIEDSFFGIQAAKSAGIPVIAYEEKRMHIDQSQADYCGKDMNEILTIIQKLHHSSY</sequence>
<dbReference type="PRINTS" id="PR00413">
    <property type="entry name" value="HADHALOGNASE"/>
</dbReference>
<keyword evidence="7" id="KW-1185">Reference proteome</keyword>
<dbReference type="Proteomes" id="UP000189433">
    <property type="component" value="Unassembled WGS sequence"/>
</dbReference>
<dbReference type="GO" id="GO:0003824">
    <property type="term" value="F:catalytic activity"/>
    <property type="evidence" value="ECO:0007669"/>
    <property type="project" value="UniProtKB-ARBA"/>
</dbReference>
<evidence type="ECO:0000313" key="6">
    <source>
        <dbReference type="EMBL" id="OOF42829.1"/>
    </source>
</evidence>
<dbReference type="Pfam" id="PF13419">
    <property type="entry name" value="HAD_2"/>
    <property type="match status" value="1"/>
</dbReference>
<keyword evidence="4" id="KW-0460">Magnesium</keyword>
<dbReference type="STRING" id="1908260.BKK50_05985"/>
<dbReference type="EMBL" id="MLHJ01000050">
    <property type="protein sequence ID" value="OOF42829.1"/>
    <property type="molecule type" value="Genomic_DNA"/>
</dbReference>
<dbReference type="SFLD" id="SFLDG01129">
    <property type="entry name" value="C1.5:_HAD__Beta-PGM__Phosphata"/>
    <property type="match status" value="1"/>
</dbReference>
<dbReference type="InterPro" id="IPR023198">
    <property type="entry name" value="PGP-like_dom2"/>
</dbReference>
<evidence type="ECO:0000256" key="5">
    <source>
        <dbReference type="ARBA" id="ARBA00023277"/>
    </source>
</evidence>